<dbReference type="AlphaFoldDB" id="A0A8X7TS06"/>
<name>A0A8X7TS06_BRACI</name>
<accession>A0A8X7TS06</accession>
<gene>
    <name evidence="1" type="ORF">Bca52824_081865</name>
</gene>
<dbReference type="OrthoDB" id="1938112at2759"/>
<evidence type="ECO:0000313" key="2">
    <source>
        <dbReference type="Proteomes" id="UP000886595"/>
    </source>
</evidence>
<proteinExistence type="predicted"/>
<comment type="caution">
    <text evidence="1">The sequence shown here is derived from an EMBL/GenBank/DDBJ whole genome shotgun (WGS) entry which is preliminary data.</text>
</comment>
<dbReference type="Proteomes" id="UP000886595">
    <property type="component" value="Unassembled WGS sequence"/>
</dbReference>
<keyword evidence="2" id="KW-1185">Reference proteome</keyword>
<sequence>MIKVALLCPNSTLSLRPTMAEVVQMLEGDLKITSVMPDHGLYGHNLSISKLMDIDTTTHGSSSTTTGTTDFVRLVSLGPSGGLLMGFGFGPETRHKEYETAKVDSLQVVSELRLT</sequence>
<protein>
    <submittedName>
        <fullName evidence="1">Uncharacterized protein</fullName>
    </submittedName>
</protein>
<evidence type="ECO:0000313" key="1">
    <source>
        <dbReference type="EMBL" id="KAG2251729.1"/>
    </source>
</evidence>
<dbReference type="EMBL" id="JAAMPC010000016">
    <property type="protein sequence ID" value="KAG2251729.1"/>
    <property type="molecule type" value="Genomic_DNA"/>
</dbReference>
<reference evidence="1 2" key="1">
    <citation type="submission" date="2020-02" db="EMBL/GenBank/DDBJ databases">
        <authorList>
            <person name="Ma Q."/>
            <person name="Huang Y."/>
            <person name="Song X."/>
            <person name="Pei D."/>
        </authorList>
    </citation>
    <scope>NUCLEOTIDE SEQUENCE [LARGE SCALE GENOMIC DNA]</scope>
    <source>
        <strain evidence="1">Sxm20200214</strain>
        <tissue evidence="1">Leaf</tissue>
    </source>
</reference>
<organism evidence="1 2">
    <name type="scientific">Brassica carinata</name>
    <name type="common">Ethiopian mustard</name>
    <name type="synonym">Abyssinian cabbage</name>
    <dbReference type="NCBI Taxonomy" id="52824"/>
    <lineage>
        <taxon>Eukaryota</taxon>
        <taxon>Viridiplantae</taxon>
        <taxon>Streptophyta</taxon>
        <taxon>Embryophyta</taxon>
        <taxon>Tracheophyta</taxon>
        <taxon>Spermatophyta</taxon>
        <taxon>Magnoliopsida</taxon>
        <taxon>eudicotyledons</taxon>
        <taxon>Gunneridae</taxon>
        <taxon>Pentapetalae</taxon>
        <taxon>rosids</taxon>
        <taxon>malvids</taxon>
        <taxon>Brassicales</taxon>
        <taxon>Brassicaceae</taxon>
        <taxon>Brassiceae</taxon>
        <taxon>Brassica</taxon>
    </lineage>
</organism>